<keyword evidence="15" id="KW-0004">4Fe-4S</keyword>
<feature type="domain" description="DNA-directed DNA polymerase family B exonuclease" evidence="18">
    <location>
        <begin position="686"/>
        <end position="871"/>
    </location>
</feature>
<keyword evidence="15" id="KW-0238">DNA-binding</keyword>
<evidence type="ECO:0000256" key="8">
    <source>
        <dbReference type="ARBA" id="ARBA00022833"/>
    </source>
</evidence>
<dbReference type="InterPro" id="IPR043502">
    <property type="entry name" value="DNA/RNA_pol_sf"/>
</dbReference>
<evidence type="ECO:0000256" key="14">
    <source>
        <dbReference type="ARBA" id="ARBA00049244"/>
    </source>
</evidence>
<evidence type="ECO:0000259" key="20">
    <source>
        <dbReference type="Pfam" id="PF24055"/>
    </source>
</evidence>
<dbReference type="Gene3D" id="1.10.132.60">
    <property type="entry name" value="DNA polymerase family B, C-terminal domain"/>
    <property type="match status" value="1"/>
</dbReference>
<feature type="compositionally biased region" description="Polar residues" evidence="16">
    <location>
        <begin position="434"/>
        <end position="449"/>
    </location>
</feature>
<evidence type="ECO:0000256" key="7">
    <source>
        <dbReference type="ARBA" id="ARBA00022763"/>
    </source>
</evidence>
<name>A0ABR1F6X8_9ASCO</name>
<keyword evidence="15" id="KW-0863">Zinc-finger</keyword>
<evidence type="ECO:0000256" key="3">
    <source>
        <dbReference type="ARBA" id="ARBA00005755"/>
    </source>
</evidence>
<evidence type="ECO:0000256" key="13">
    <source>
        <dbReference type="ARBA" id="ARBA00023242"/>
    </source>
</evidence>
<sequence>MMSGIDEHAKNASVDQQLPIFRVQLNCLDTYQSPATSYDRDASPLKDLADQKFRTVPVIRVFGNADTGQKVCAHIHGVYPYLFIEYRGPLDRSAVDDYIKTLTAGINSAFCVSLNNRRSKNTFVANIILCKAVPFYGFHVGWSYYLKIYILDPGLMNRLADLLRNGAVLGSPFDVYEAHIPYLLQFFIDFNLYGCAWMNLSDVRFRSPVPASSPFGAVKHFEWDSHSISPTLLSDPSEFQRASYCELEVDIQAQDILNRYEIKERNLHQDFIELRNPLPDDYKYMTSTAELWKDERSRRKLLNIYKQVDTLTPEAKRGADIHWREDSRFWKRLNLAINADAEAVRQQGPFRLSSSDQGIMTAFNLVDNMFLRPSEKQNTFSADSTYEDSFWDGLDPEELAAIDDQKSDAKPLTSDDTETHFAMGQTKLKRKALANSSTSESLSNITTSPEVLASDASPSDLRKTHSMTAKRADRTQLSITELGEITKLVHSQSQGSKKSSQSLSLAPKRRKSQHSFTFSRLSMHSAVSATPETALAKLEADIRRSFGITSELAANPELPPKPSMIMKTLPEPKSLYQQAYYGNDDDVPSFAREYGGREFKLEGKSVRYLPDFNAGVRSESGLRDNKDCRWRVWQYADLPPSRVAVQKWLCESKDTQVKPASRAATRCQITGPTQISPDRARRRESLSFKYSSTAMSVMSLELHVNSRGKLLPDPKLDPVTFVVWIFQPSSKQDYETSTDDLVRGMIAVSDDAEEQAILSKLSGFDDFVVVSTELELLNTLTDKIREHDPDILAGFEIHNSSWGYLVDRSRAKYEYDISEDFSRLIIPKESRSNADRWGATHASSIHTTGRHVLNLWRLLKGSADLLRYTLQNCAFHFLKKRIPFYDSERLSEWYQSKTAGKMQRVIRSCVTRAQLNLEFLDTLEIIDRTSEQARVLGVDFYSVISRGSQYKVESLMFRIAKAENFMLVSPSRAQVGRQNALVALPIVMEPDSNFFTSPVVILDFQSLYPSIITAFNYCYSTCLGRVEQWNGRNKLGFVNDLAIPTGLLSYLKDYINISPNGLVFLKKSVRRSLLSKMLSEVLDTRVMVKNEMKRTENGSLRRLLGNRQQALKFISVVTYGYTSASFSGRMPCAELADAIVETGREMLERAIEMINTDRKWGARVVYGDTDSMFVHIPGRTKDEAFDIGKEIADRVTAMYPQPVKLKLEKVYLPCILMAKKRYVGFMYETKGQKEPVFDAKGIETVRRDGTPAEQKIEEKALRILFRTSDLSAVKAYFTEQCTKIMSGDVSIQDFCFSKAVKLGTYSGPTLPPSAAISVKKMHEDARAEPQYGERVPYVVVSGAPGSRLVDRCVAPEMLLNGSGQLFLDAEYYITKNLIPPLERIFNLVGANVRQWYETMPKVVQFSGSASAVLEGAAGAGRKGKGMTLHSYMKTSGCVVCGRVASSEGDMCESCSTNLPSSIYTVRTREREHERNTRKLEALCRACTGAPNGFEIGCVSQDCAVYYSRVRELAKLQRARRVSGVVMGVDRRELEW</sequence>
<feature type="domain" description="C4-type zinc-finger of DNA polymerase delta" evidence="19">
    <location>
        <begin position="1437"/>
        <end position="1508"/>
    </location>
</feature>
<dbReference type="InterPro" id="IPR056447">
    <property type="entry name" value="REV3_N"/>
</dbReference>
<dbReference type="InterPro" id="IPR006133">
    <property type="entry name" value="DNA-dir_DNA_pol_B_exonuc"/>
</dbReference>
<comment type="caution">
    <text evidence="22">The sequence shown here is derived from an EMBL/GenBank/DDBJ whole genome shotgun (WGS) entry which is preliminary data.</text>
</comment>
<dbReference type="Pfam" id="PF24055">
    <property type="entry name" value="POL3_N"/>
    <property type="match status" value="1"/>
</dbReference>
<accession>A0ABR1F6X8</accession>
<reference evidence="22 23" key="1">
    <citation type="submission" date="2024-03" db="EMBL/GenBank/DDBJ databases">
        <title>Genome-scale model development and genomic sequencing of the oleaginous clade Lipomyces.</title>
        <authorList>
            <consortium name="Lawrence Berkeley National Laboratory"/>
            <person name="Czajka J.J."/>
            <person name="Han Y."/>
            <person name="Kim J."/>
            <person name="Mondo S.J."/>
            <person name="Hofstad B.A."/>
            <person name="Robles A."/>
            <person name="Haridas S."/>
            <person name="Riley R."/>
            <person name="LaButti K."/>
            <person name="Pangilinan J."/>
            <person name="Andreopoulos W."/>
            <person name="Lipzen A."/>
            <person name="Yan J."/>
            <person name="Wang M."/>
            <person name="Ng V."/>
            <person name="Grigoriev I.V."/>
            <person name="Spatafora J.W."/>
            <person name="Magnuson J.K."/>
            <person name="Baker S.E."/>
            <person name="Pomraning K.R."/>
        </authorList>
    </citation>
    <scope>NUCLEOTIDE SEQUENCE [LARGE SCALE GENOMIC DNA]</scope>
    <source>
        <strain evidence="22 23">Phaff 52-87</strain>
    </source>
</reference>
<feature type="domain" description="DNA-directed DNA polymerase family B multifunctional" evidence="17">
    <location>
        <begin position="940"/>
        <end position="1386"/>
    </location>
</feature>
<evidence type="ECO:0000259" key="17">
    <source>
        <dbReference type="Pfam" id="PF00136"/>
    </source>
</evidence>
<keyword evidence="12" id="KW-0234">DNA repair</keyword>
<dbReference type="SUPFAM" id="SSF53098">
    <property type="entry name" value="Ribonuclease H-like"/>
    <property type="match status" value="1"/>
</dbReference>
<dbReference type="Pfam" id="PF03104">
    <property type="entry name" value="DNA_pol_B_exo1"/>
    <property type="match status" value="1"/>
</dbReference>
<evidence type="ECO:0000313" key="22">
    <source>
        <dbReference type="EMBL" id="KAK7205599.1"/>
    </source>
</evidence>
<dbReference type="Proteomes" id="UP001498771">
    <property type="component" value="Unassembled WGS sequence"/>
</dbReference>
<evidence type="ECO:0000256" key="15">
    <source>
        <dbReference type="RuleBase" id="RU000442"/>
    </source>
</evidence>
<protein>
    <recommendedName>
        <fullName evidence="15">DNA polymerase</fullName>
        <ecNumber evidence="15">2.7.7.7</ecNumber>
    </recommendedName>
</protein>
<dbReference type="CDD" id="cd05778">
    <property type="entry name" value="DNA_polB_zeta_exo"/>
    <property type="match status" value="1"/>
</dbReference>
<dbReference type="Gene3D" id="1.10.287.690">
    <property type="entry name" value="Helix hairpin bin"/>
    <property type="match status" value="1"/>
</dbReference>
<dbReference type="EC" id="2.7.7.7" evidence="15"/>
<keyword evidence="13 15" id="KW-0539">Nucleus</keyword>
<keyword evidence="10 15" id="KW-0408">Iron</keyword>
<dbReference type="Pfam" id="PF24065">
    <property type="entry name" value="REV3_N"/>
    <property type="match status" value="1"/>
</dbReference>
<evidence type="ECO:0000256" key="9">
    <source>
        <dbReference type="ARBA" id="ARBA00022932"/>
    </source>
</evidence>
<dbReference type="EMBL" id="JBBJBU010000005">
    <property type="protein sequence ID" value="KAK7205599.1"/>
    <property type="molecule type" value="Genomic_DNA"/>
</dbReference>
<dbReference type="PANTHER" id="PTHR45812:SF1">
    <property type="entry name" value="DNA POLYMERASE ZETA CATALYTIC SUBUNIT"/>
    <property type="match status" value="1"/>
</dbReference>
<evidence type="ECO:0000256" key="4">
    <source>
        <dbReference type="ARBA" id="ARBA00022679"/>
    </source>
</evidence>
<keyword evidence="23" id="KW-1185">Reference proteome</keyword>
<dbReference type="CDD" id="cd05534">
    <property type="entry name" value="POLBc_zeta"/>
    <property type="match status" value="1"/>
</dbReference>
<dbReference type="InterPro" id="IPR012337">
    <property type="entry name" value="RNaseH-like_sf"/>
</dbReference>
<comment type="cofactor">
    <cofactor evidence="1 15">
        <name>[4Fe-4S] cluster</name>
        <dbReference type="ChEBI" id="CHEBI:49883"/>
    </cofactor>
</comment>
<feature type="region of interest" description="Disordered" evidence="16">
    <location>
        <begin position="432"/>
        <end position="473"/>
    </location>
</feature>
<dbReference type="SMART" id="SM00486">
    <property type="entry name" value="POLBc"/>
    <property type="match status" value="1"/>
</dbReference>
<dbReference type="InterPro" id="IPR042087">
    <property type="entry name" value="DNA_pol_B_thumb"/>
</dbReference>
<dbReference type="InterPro" id="IPR006172">
    <property type="entry name" value="DNA-dir_DNA_pol_B"/>
</dbReference>
<dbReference type="InterPro" id="IPR056435">
    <property type="entry name" value="DPOD/Z_N"/>
</dbReference>
<dbReference type="SUPFAM" id="SSF56672">
    <property type="entry name" value="DNA/RNA polymerases"/>
    <property type="match status" value="1"/>
</dbReference>
<keyword evidence="4 15" id="KW-0808">Transferase</keyword>
<dbReference type="InterPro" id="IPR025687">
    <property type="entry name" value="Znf-C4pol"/>
</dbReference>
<dbReference type="Pfam" id="PF00136">
    <property type="entry name" value="DNA_pol_B"/>
    <property type="match status" value="1"/>
</dbReference>
<keyword evidence="7" id="KW-0227">DNA damage</keyword>
<keyword evidence="5 15" id="KW-0548">Nucleotidyltransferase</keyword>
<dbReference type="GeneID" id="90035324"/>
<feature type="compositionally biased region" description="Low complexity" evidence="16">
    <location>
        <begin position="491"/>
        <end position="505"/>
    </location>
</feature>
<evidence type="ECO:0000256" key="16">
    <source>
        <dbReference type="SAM" id="MobiDB-lite"/>
    </source>
</evidence>
<feature type="region of interest" description="Disordered" evidence="16">
    <location>
        <begin position="488"/>
        <end position="517"/>
    </location>
</feature>
<keyword evidence="6 15" id="KW-0479">Metal-binding</keyword>
<evidence type="ECO:0000256" key="10">
    <source>
        <dbReference type="ARBA" id="ARBA00023004"/>
    </source>
</evidence>
<dbReference type="InterPro" id="IPR023211">
    <property type="entry name" value="DNA_pol_palm_dom_sf"/>
</dbReference>
<dbReference type="RefSeq" id="XP_064768632.1">
    <property type="nucleotide sequence ID" value="XM_064909812.1"/>
</dbReference>
<dbReference type="InterPro" id="IPR030559">
    <property type="entry name" value="PolZ_Rev3"/>
</dbReference>
<evidence type="ECO:0000259" key="19">
    <source>
        <dbReference type="Pfam" id="PF14260"/>
    </source>
</evidence>
<dbReference type="Gene3D" id="3.30.342.10">
    <property type="entry name" value="DNA Polymerase, chain B, domain 1"/>
    <property type="match status" value="1"/>
</dbReference>
<evidence type="ECO:0000259" key="18">
    <source>
        <dbReference type="Pfam" id="PF03104"/>
    </source>
</evidence>
<evidence type="ECO:0000256" key="11">
    <source>
        <dbReference type="ARBA" id="ARBA00023014"/>
    </source>
</evidence>
<feature type="domain" description="DNA polymerase delta/zeta catalytic subunit N-terminal" evidence="20">
    <location>
        <begin position="77"/>
        <end position="156"/>
    </location>
</feature>
<comment type="similarity">
    <text evidence="3 15">Belongs to the DNA polymerase type-B family.</text>
</comment>
<evidence type="ECO:0000256" key="12">
    <source>
        <dbReference type="ARBA" id="ARBA00023204"/>
    </source>
</evidence>
<keyword evidence="11 15" id="KW-0411">Iron-sulfur</keyword>
<dbReference type="Gene3D" id="3.30.420.10">
    <property type="entry name" value="Ribonuclease H-like superfamily/Ribonuclease H"/>
    <property type="match status" value="1"/>
</dbReference>
<dbReference type="Gene3D" id="3.90.1600.10">
    <property type="entry name" value="Palm domain of DNA polymerase"/>
    <property type="match status" value="1"/>
</dbReference>
<comment type="catalytic activity">
    <reaction evidence="14 15">
        <text>DNA(n) + a 2'-deoxyribonucleoside 5'-triphosphate = DNA(n+1) + diphosphate</text>
        <dbReference type="Rhea" id="RHEA:22508"/>
        <dbReference type="Rhea" id="RHEA-COMP:17339"/>
        <dbReference type="Rhea" id="RHEA-COMP:17340"/>
        <dbReference type="ChEBI" id="CHEBI:33019"/>
        <dbReference type="ChEBI" id="CHEBI:61560"/>
        <dbReference type="ChEBI" id="CHEBI:173112"/>
        <dbReference type="EC" id="2.7.7.7"/>
    </reaction>
</comment>
<comment type="subcellular location">
    <subcellularLocation>
        <location evidence="2 15">Nucleus</location>
    </subcellularLocation>
</comment>
<keyword evidence="8 15" id="KW-0862">Zinc</keyword>
<dbReference type="PROSITE" id="PS00116">
    <property type="entry name" value="DNA_POLYMERASE_B"/>
    <property type="match status" value="1"/>
</dbReference>
<dbReference type="PRINTS" id="PR00106">
    <property type="entry name" value="DNAPOLB"/>
</dbReference>
<gene>
    <name evidence="22" type="ORF">BZA70DRAFT_164489</name>
</gene>
<dbReference type="PANTHER" id="PTHR45812">
    <property type="entry name" value="DNA POLYMERASE ZETA CATALYTIC SUBUNIT"/>
    <property type="match status" value="1"/>
</dbReference>
<dbReference type="InterPro" id="IPR006134">
    <property type="entry name" value="DNA-dir_DNA_pol_B_multi_dom"/>
</dbReference>
<keyword evidence="15" id="KW-0235">DNA replication</keyword>
<evidence type="ECO:0000259" key="21">
    <source>
        <dbReference type="Pfam" id="PF24065"/>
    </source>
</evidence>
<organism evidence="22 23">
    <name type="scientific">Myxozyma melibiosi</name>
    <dbReference type="NCBI Taxonomy" id="54550"/>
    <lineage>
        <taxon>Eukaryota</taxon>
        <taxon>Fungi</taxon>
        <taxon>Dikarya</taxon>
        <taxon>Ascomycota</taxon>
        <taxon>Saccharomycotina</taxon>
        <taxon>Lipomycetes</taxon>
        <taxon>Lipomycetales</taxon>
        <taxon>Lipomycetaceae</taxon>
        <taxon>Myxozyma</taxon>
    </lineage>
</organism>
<evidence type="ECO:0000256" key="5">
    <source>
        <dbReference type="ARBA" id="ARBA00022695"/>
    </source>
</evidence>
<evidence type="ECO:0000256" key="2">
    <source>
        <dbReference type="ARBA" id="ARBA00004123"/>
    </source>
</evidence>
<proteinExistence type="inferred from homology"/>
<dbReference type="InterPro" id="IPR017964">
    <property type="entry name" value="DNA-dir_DNA_pol_B_CS"/>
</dbReference>
<dbReference type="Pfam" id="PF14260">
    <property type="entry name" value="zf-C4pol"/>
    <property type="match status" value="1"/>
</dbReference>
<feature type="domain" description="DNA polymerase zeta catalytic subunit N-terminal" evidence="21">
    <location>
        <begin position="21"/>
        <end position="76"/>
    </location>
</feature>
<evidence type="ECO:0000256" key="1">
    <source>
        <dbReference type="ARBA" id="ARBA00001966"/>
    </source>
</evidence>
<keyword evidence="9 15" id="KW-0239">DNA-directed DNA polymerase</keyword>
<evidence type="ECO:0000256" key="6">
    <source>
        <dbReference type="ARBA" id="ARBA00022723"/>
    </source>
</evidence>
<evidence type="ECO:0000313" key="23">
    <source>
        <dbReference type="Proteomes" id="UP001498771"/>
    </source>
</evidence>
<dbReference type="InterPro" id="IPR036397">
    <property type="entry name" value="RNaseH_sf"/>
</dbReference>